<sequence>MALKRVVVFGGNGFVGSAVLQRLAGVAGVEAVSVSRSGSAPAHAATWGDAVDWRAGDALDAATFGDALDGAAAVVASVGTPPLPGADRRDNGDTVRGVLAAAAAAGVPRAVVVGATMPPWLGSLPPPNDTPMGIIIPFPVCRVGVSSERKKKLEALARALREARDGGADAARLLRDLFSARVEFNEIAGLDLGGRDGVLDSLRKTGSDGQRRAAKRLINAWNRIVVDGRAVEERLRRAATKRKAAGVSRRRGGEEEEEEEWRDDAPVSPPRRRRRGDDAAAEAPEDDDDEDDVAVFPGGEEAEWSE</sequence>
<proteinExistence type="predicted"/>
<dbReference type="InterPro" id="IPR051207">
    <property type="entry name" value="ComplexI_NDUFA9_subunit"/>
</dbReference>
<dbReference type="InterPro" id="IPR036291">
    <property type="entry name" value="NAD(P)-bd_dom_sf"/>
</dbReference>
<reference evidence="3 4" key="1">
    <citation type="journal article" date="2011" name="Proc. Natl. Acad. Sci. U.S.A.">
        <title>Niche of harmful alga Aureococcus anophagefferens revealed through ecogenomics.</title>
        <authorList>
            <person name="Gobler C.J."/>
            <person name="Berry D.L."/>
            <person name="Dyhrman S.T."/>
            <person name="Wilhelm S.W."/>
            <person name="Salamov A."/>
            <person name="Lobanov A.V."/>
            <person name="Zhang Y."/>
            <person name="Collier J.L."/>
            <person name="Wurch L.L."/>
            <person name="Kustka A.B."/>
            <person name="Dill B.D."/>
            <person name="Shah M."/>
            <person name="VerBerkmoes N.C."/>
            <person name="Kuo A."/>
            <person name="Terry A."/>
            <person name="Pangilinan J."/>
            <person name="Lindquist E.A."/>
            <person name="Lucas S."/>
            <person name="Paulsen I.T."/>
            <person name="Hattenrath-Lehmann T.K."/>
            <person name="Talmage S.C."/>
            <person name="Walker E.A."/>
            <person name="Koch F."/>
            <person name="Burson A.M."/>
            <person name="Marcoval M.A."/>
            <person name="Tang Y.Z."/>
            <person name="Lecleir G.R."/>
            <person name="Coyne K.J."/>
            <person name="Berg G.M."/>
            <person name="Bertrand E.M."/>
            <person name="Saito M.A."/>
            <person name="Gladyshev V.N."/>
            <person name="Grigoriev I.V."/>
        </authorList>
    </citation>
    <scope>NUCLEOTIDE SEQUENCE [LARGE SCALE GENOMIC DNA]</scope>
    <source>
        <strain evidence="4">CCMP 1984</strain>
    </source>
</reference>
<keyword evidence="4" id="KW-1185">Reference proteome</keyword>
<dbReference type="InterPro" id="IPR016040">
    <property type="entry name" value="NAD(P)-bd_dom"/>
</dbReference>
<evidence type="ECO:0000259" key="2">
    <source>
        <dbReference type="Pfam" id="PF13460"/>
    </source>
</evidence>
<dbReference type="InParanoid" id="F0YRQ8"/>
<evidence type="ECO:0000313" key="4">
    <source>
        <dbReference type="Proteomes" id="UP000002729"/>
    </source>
</evidence>
<dbReference type="PANTHER" id="PTHR12126:SF16">
    <property type="entry name" value="MIOREX COMPLEX COMPONENT 2"/>
    <property type="match status" value="1"/>
</dbReference>
<dbReference type="RefSeq" id="XP_009043100.1">
    <property type="nucleotide sequence ID" value="XM_009044852.1"/>
</dbReference>
<feature type="compositionally biased region" description="Acidic residues" evidence="1">
    <location>
        <begin position="279"/>
        <end position="293"/>
    </location>
</feature>
<dbReference type="Proteomes" id="UP000002729">
    <property type="component" value="Unassembled WGS sequence"/>
</dbReference>
<dbReference type="PANTHER" id="PTHR12126">
    <property type="entry name" value="NADH-UBIQUINONE OXIDOREDUCTASE 39 KDA SUBUNIT-RELATED"/>
    <property type="match status" value="1"/>
</dbReference>
<evidence type="ECO:0000313" key="3">
    <source>
        <dbReference type="EMBL" id="EGB02201.1"/>
    </source>
</evidence>
<feature type="compositionally biased region" description="Basic residues" evidence="1">
    <location>
        <begin position="237"/>
        <end position="250"/>
    </location>
</feature>
<dbReference type="AlphaFoldDB" id="F0YRQ8"/>
<dbReference type="EMBL" id="GL833719">
    <property type="protein sequence ID" value="EGB02201.1"/>
    <property type="molecule type" value="Genomic_DNA"/>
</dbReference>
<feature type="domain" description="NAD(P)-binding" evidence="2">
    <location>
        <begin position="10"/>
        <end position="116"/>
    </location>
</feature>
<gene>
    <name evidence="3" type="ORF">AURANDRAFT_69103</name>
</gene>
<dbReference type="Gene3D" id="3.40.50.720">
    <property type="entry name" value="NAD(P)-binding Rossmann-like Domain"/>
    <property type="match status" value="1"/>
</dbReference>
<dbReference type="eggNOG" id="KOG4288">
    <property type="taxonomic scope" value="Eukaryota"/>
</dbReference>
<feature type="region of interest" description="Disordered" evidence="1">
    <location>
        <begin position="237"/>
        <end position="306"/>
    </location>
</feature>
<dbReference type="GO" id="GO:0044877">
    <property type="term" value="F:protein-containing complex binding"/>
    <property type="evidence" value="ECO:0007669"/>
    <property type="project" value="TreeGrafter"/>
</dbReference>
<name>F0YRQ8_AURAN</name>
<dbReference type="GO" id="GO:0005739">
    <property type="term" value="C:mitochondrion"/>
    <property type="evidence" value="ECO:0007669"/>
    <property type="project" value="TreeGrafter"/>
</dbReference>
<organism evidence="4">
    <name type="scientific">Aureococcus anophagefferens</name>
    <name type="common">Harmful bloom alga</name>
    <dbReference type="NCBI Taxonomy" id="44056"/>
    <lineage>
        <taxon>Eukaryota</taxon>
        <taxon>Sar</taxon>
        <taxon>Stramenopiles</taxon>
        <taxon>Ochrophyta</taxon>
        <taxon>Pelagophyceae</taxon>
        <taxon>Pelagomonadales</taxon>
        <taxon>Pelagomonadaceae</taxon>
        <taxon>Aureococcus</taxon>
    </lineage>
</organism>
<dbReference type="SUPFAM" id="SSF51735">
    <property type="entry name" value="NAD(P)-binding Rossmann-fold domains"/>
    <property type="match status" value="1"/>
</dbReference>
<evidence type="ECO:0000256" key="1">
    <source>
        <dbReference type="SAM" id="MobiDB-lite"/>
    </source>
</evidence>
<accession>F0YRQ8</accession>
<dbReference type="KEGG" id="aaf:AURANDRAFT_69103"/>
<protein>
    <recommendedName>
        <fullName evidence="2">NAD(P)-binding domain-containing protein</fullName>
    </recommendedName>
</protein>
<dbReference type="Pfam" id="PF13460">
    <property type="entry name" value="NAD_binding_10"/>
    <property type="match status" value="1"/>
</dbReference>
<dbReference type="GeneID" id="20227241"/>